<evidence type="ECO:0000256" key="10">
    <source>
        <dbReference type="ARBA" id="ARBA00023204"/>
    </source>
</evidence>
<dbReference type="FunFam" id="1.10.8.50:FF:000003">
    <property type="entry name" value="Formamidopyrimidine-DNA glycosylase"/>
    <property type="match status" value="1"/>
</dbReference>
<reference evidence="18 19" key="1">
    <citation type="submission" date="2019-06" db="EMBL/GenBank/DDBJ databases">
        <title>Genome sequencing of Zymomonas mobilis strains for genetic engineering and biofuel applications.</title>
        <authorList>
            <person name="Teravest M."/>
        </authorList>
    </citation>
    <scope>NUCLEOTIDE SEQUENCE [LARGE SCALE GENOMIC DNA]</scope>
    <source>
        <strain evidence="18 19">AN0101</strain>
    </source>
</reference>
<evidence type="ECO:0000256" key="2">
    <source>
        <dbReference type="ARBA" id="ARBA00009409"/>
    </source>
</evidence>
<dbReference type="GO" id="GO:0006284">
    <property type="term" value="P:base-excision repair"/>
    <property type="evidence" value="ECO:0007669"/>
    <property type="project" value="InterPro"/>
</dbReference>
<comment type="catalytic activity">
    <reaction evidence="14 15">
        <text>2'-deoxyribonucleotide-(2'-deoxyribose 5'-phosphate)-2'-deoxyribonucleotide-DNA = a 3'-end 2'-deoxyribonucleotide-(2,3-dehydro-2,3-deoxyribose 5'-phosphate)-DNA + a 5'-end 5'-phospho-2'-deoxyribonucleoside-DNA + H(+)</text>
        <dbReference type="Rhea" id="RHEA:66592"/>
        <dbReference type="Rhea" id="RHEA-COMP:13180"/>
        <dbReference type="Rhea" id="RHEA-COMP:16897"/>
        <dbReference type="Rhea" id="RHEA-COMP:17067"/>
        <dbReference type="ChEBI" id="CHEBI:15378"/>
        <dbReference type="ChEBI" id="CHEBI:136412"/>
        <dbReference type="ChEBI" id="CHEBI:157695"/>
        <dbReference type="ChEBI" id="CHEBI:167181"/>
        <dbReference type="EC" id="4.2.99.18"/>
    </reaction>
</comment>
<dbReference type="SUPFAM" id="SSF81624">
    <property type="entry name" value="N-terminal domain of MutM-like DNA repair proteins"/>
    <property type="match status" value="1"/>
</dbReference>
<evidence type="ECO:0000256" key="15">
    <source>
        <dbReference type="HAMAP-Rule" id="MF_00103"/>
    </source>
</evidence>
<dbReference type="OrthoDB" id="9800855at2"/>
<feature type="binding site" evidence="15">
    <location>
        <position position="109"/>
    </location>
    <ligand>
        <name>DNA</name>
        <dbReference type="ChEBI" id="CHEBI:16991"/>
    </ligand>
</feature>
<dbReference type="NCBIfam" id="NF002211">
    <property type="entry name" value="PRK01103.1"/>
    <property type="match status" value="1"/>
</dbReference>
<keyword evidence="4 15" id="KW-0479">Metal-binding</keyword>
<dbReference type="Pfam" id="PF06827">
    <property type="entry name" value="zf-FPG_IleRS"/>
    <property type="match status" value="1"/>
</dbReference>
<feature type="active site" description="Schiff-base intermediate with DNA" evidence="15">
    <location>
        <position position="2"/>
    </location>
</feature>
<feature type="active site" description="Proton donor; for beta-elimination activity" evidence="15">
    <location>
        <position position="58"/>
    </location>
</feature>
<feature type="active site" description="Proton donor; for delta-elimination activity" evidence="15">
    <location>
        <position position="260"/>
    </location>
</feature>
<dbReference type="InterPro" id="IPR015886">
    <property type="entry name" value="H2TH_FPG"/>
</dbReference>
<evidence type="ECO:0000256" key="7">
    <source>
        <dbReference type="ARBA" id="ARBA00022801"/>
    </source>
</evidence>
<keyword evidence="5 15" id="KW-0227">DNA damage</keyword>
<keyword evidence="12 15" id="KW-0511">Multifunctional enzyme</keyword>
<gene>
    <name evidence="15" type="primary">mutM</name>
    <name evidence="15" type="synonym">fpg</name>
    <name evidence="18" type="ORF">FBY58_1152</name>
</gene>
<dbReference type="EMBL" id="VFOF01000001">
    <property type="protein sequence ID" value="TQL17561.1"/>
    <property type="molecule type" value="Genomic_DNA"/>
</dbReference>
<keyword evidence="7 15" id="KW-0378">Hydrolase</keyword>
<dbReference type="InterPro" id="IPR000214">
    <property type="entry name" value="Znf_DNA_glyclase/AP_lyase"/>
</dbReference>
<dbReference type="InterPro" id="IPR010663">
    <property type="entry name" value="Znf_FPG/IleRS"/>
</dbReference>
<evidence type="ECO:0000256" key="12">
    <source>
        <dbReference type="ARBA" id="ARBA00023268"/>
    </source>
</evidence>
<dbReference type="RefSeq" id="WP_141919890.1">
    <property type="nucleotide sequence ID" value="NZ_VFOF01000001.1"/>
</dbReference>
<feature type="domain" description="Formamidopyrimidine-DNA glycosylase catalytic" evidence="17">
    <location>
        <begin position="2"/>
        <end position="112"/>
    </location>
</feature>
<protein>
    <recommendedName>
        <fullName evidence="15">Formamidopyrimidine-DNA glycosylase</fullName>
        <shortName evidence="15">Fapy-DNA glycosylase</shortName>
        <ecNumber evidence="15">3.2.2.23</ecNumber>
    </recommendedName>
    <alternativeName>
        <fullName evidence="15">DNA-(apurinic or apyrimidinic site) lyase MutM</fullName>
        <shortName evidence="15">AP lyase MutM</shortName>
        <ecNumber evidence="15">4.2.99.18</ecNumber>
    </alternativeName>
</protein>
<dbReference type="AlphaFoldDB" id="A0A542W1U7"/>
<dbReference type="SMART" id="SM00898">
    <property type="entry name" value="Fapy_DNA_glyco"/>
    <property type="match status" value="1"/>
</dbReference>
<dbReference type="Proteomes" id="UP000316887">
    <property type="component" value="Unassembled WGS sequence"/>
</dbReference>
<dbReference type="PROSITE" id="PS01242">
    <property type="entry name" value="ZF_FPG_1"/>
    <property type="match status" value="1"/>
</dbReference>
<dbReference type="GO" id="GO:0003684">
    <property type="term" value="F:damaged DNA binding"/>
    <property type="evidence" value="ECO:0007669"/>
    <property type="project" value="InterPro"/>
</dbReference>
<keyword evidence="6 15" id="KW-0863">Zinc-finger</keyword>
<evidence type="ECO:0000259" key="17">
    <source>
        <dbReference type="PROSITE" id="PS51068"/>
    </source>
</evidence>
<dbReference type="GO" id="GO:0034039">
    <property type="term" value="F:8-oxo-7,8-dihydroguanine DNA N-glycosylase activity"/>
    <property type="evidence" value="ECO:0007669"/>
    <property type="project" value="TreeGrafter"/>
</dbReference>
<evidence type="ECO:0000256" key="9">
    <source>
        <dbReference type="ARBA" id="ARBA00023125"/>
    </source>
</evidence>
<sequence>MPELPEVETTVRGLSQVLTGEKIIEVKVCRSNLRRPIPYDIQERLIGSTIISFDRRAKYGIIFNDREDALIFHLGMSGRWKINPETIEKHDHFILKTENNRCVSLYDPRRFGSLDLIKTKDLLIWPYFKKLGPEPLTGDFNLEYLKSRLARSATSIKKLLLNQQVVAGVGNIYACEALYQAGVHPERSGNSLNKQEIASIIEAIKEILQKAIAEGGSTLKDYARPSGELGYFSAQFKVYGKEDALCECGATIERSVMGGRSTFFCSSCQK</sequence>
<dbReference type="InterPro" id="IPR012319">
    <property type="entry name" value="FPG_cat"/>
</dbReference>
<dbReference type="PROSITE" id="PS51066">
    <property type="entry name" value="ZF_FPG_2"/>
    <property type="match status" value="1"/>
</dbReference>
<dbReference type="EC" id="3.2.2.23" evidence="15"/>
<dbReference type="PROSITE" id="PS51068">
    <property type="entry name" value="FPG_CAT"/>
    <property type="match status" value="1"/>
</dbReference>
<accession>A0A542W1U7</accession>
<feature type="active site" description="Proton donor" evidence="15">
    <location>
        <position position="3"/>
    </location>
</feature>
<comment type="function">
    <text evidence="15">Involved in base excision repair of DNA damaged by oxidation or by mutagenic agents. Acts as DNA glycosylase that recognizes and removes damaged bases. Has a preference for oxidized purines, such as 7,8-dihydro-8-oxoguanine (8-oxoG). Has AP (apurinic/apyrimidinic) lyase activity and introduces nicks in the DNA strand. Cleaves the DNA backbone by beta-delta elimination to generate a single-strand break at the site of the removed base with both 3'- and 5'-phosphates.</text>
</comment>
<keyword evidence="11 15" id="KW-0456">Lyase</keyword>
<evidence type="ECO:0000256" key="14">
    <source>
        <dbReference type="ARBA" id="ARBA00044632"/>
    </source>
</evidence>
<dbReference type="NCBIfam" id="TIGR00577">
    <property type="entry name" value="fpg"/>
    <property type="match status" value="1"/>
</dbReference>
<dbReference type="PANTHER" id="PTHR22993:SF9">
    <property type="entry name" value="FORMAMIDOPYRIMIDINE-DNA GLYCOSYLASE"/>
    <property type="match status" value="1"/>
</dbReference>
<comment type="similarity">
    <text evidence="2 15">Belongs to the FPG family.</text>
</comment>
<dbReference type="PANTHER" id="PTHR22993">
    <property type="entry name" value="FORMAMIDOPYRIMIDINE-DNA GLYCOSYLASE"/>
    <property type="match status" value="1"/>
</dbReference>
<dbReference type="SUPFAM" id="SSF57716">
    <property type="entry name" value="Glucocorticoid receptor-like (DNA-binding domain)"/>
    <property type="match status" value="1"/>
</dbReference>
<dbReference type="Pfam" id="PF06831">
    <property type="entry name" value="H2TH"/>
    <property type="match status" value="1"/>
</dbReference>
<evidence type="ECO:0000256" key="8">
    <source>
        <dbReference type="ARBA" id="ARBA00022833"/>
    </source>
</evidence>
<evidence type="ECO:0000313" key="18">
    <source>
        <dbReference type="EMBL" id="TQL17561.1"/>
    </source>
</evidence>
<evidence type="ECO:0000256" key="5">
    <source>
        <dbReference type="ARBA" id="ARBA00022763"/>
    </source>
</evidence>
<comment type="caution">
    <text evidence="18">The sequence shown here is derived from an EMBL/GenBank/DDBJ whole genome shotgun (WGS) entry which is preliminary data.</text>
</comment>
<keyword evidence="10 15" id="KW-0234">DNA repair</keyword>
<dbReference type="Gene3D" id="1.10.8.50">
    <property type="match status" value="1"/>
</dbReference>
<dbReference type="InterPro" id="IPR020629">
    <property type="entry name" value="FPG_Glyclase"/>
</dbReference>
<dbReference type="HAMAP" id="MF_00103">
    <property type="entry name" value="Fapy_DNA_glycosyl"/>
    <property type="match status" value="1"/>
</dbReference>
<organism evidence="18 19">
    <name type="scientific">Zymomonas mobilis</name>
    <dbReference type="NCBI Taxonomy" id="542"/>
    <lineage>
        <taxon>Bacteria</taxon>
        <taxon>Pseudomonadati</taxon>
        <taxon>Pseudomonadota</taxon>
        <taxon>Alphaproteobacteria</taxon>
        <taxon>Sphingomonadales</taxon>
        <taxon>Zymomonadaceae</taxon>
        <taxon>Zymomonas</taxon>
    </lineage>
</organism>
<evidence type="ECO:0000313" key="19">
    <source>
        <dbReference type="Proteomes" id="UP000316887"/>
    </source>
</evidence>
<comment type="catalytic activity">
    <reaction evidence="1 15">
        <text>Hydrolysis of DNA containing ring-opened 7-methylguanine residues, releasing 2,6-diamino-4-hydroxy-5-(N-methyl)formamidopyrimidine.</text>
        <dbReference type="EC" id="3.2.2.23"/>
    </reaction>
</comment>
<dbReference type="Gene3D" id="3.20.190.10">
    <property type="entry name" value="MutM-like, N-terminal"/>
    <property type="match status" value="1"/>
</dbReference>
<keyword evidence="9 15" id="KW-0238">DNA-binding</keyword>
<comment type="subunit">
    <text evidence="3 15">Monomer.</text>
</comment>
<evidence type="ECO:0000256" key="4">
    <source>
        <dbReference type="ARBA" id="ARBA00022723"/>
    </source>
</evidence>
<evidence type="ECO:0000256" key="11">
    <source>
        <dbReference type="ARBA" id="ARBA00023239"/>
    </source>
</evidence>
<dbReference type="SUPFAM" id="SSF46946">
    <property type="entry name" value="S13-like H2TH domain"/>
    <property type="match status" value="1"/>
</dbReference>
<dbReference type="GO" id="GO:0008270">
    <property type="term" value="F:zinc ion binding"/>
    <property type="evidence" value="ECO:0007669"/>
    <property type="project" value="UniProtKB-UniRule"/>
</dbReference>
<dbReference type="EC" id="4.2.99.18" evidence="15"/>
<keyword evidence="13 15" id="KW-0326">Glycosidase</keyword>
<dbReference type="InterPro" id="IPR035937">
    <property type="entry name" value="FPG_N"/>
</dbReference>
<evidence type="ECO:0000256" key="1">
    <source>
        <dbReference type="ARBA" id="ARBA00001668"/>
    </source>
</evidence>
<evidence type="ECO:0000256" key="6">
    <source>
        <dbReference type="ARBA" id="ARBA00022771"/>
    </source>
</evidence>
<dbReference type="SMART" id="SM01232">
    <property type="entry name" value="H2TH"/>
    <property type="match status" value="1"/>
</dbReference>
<comment type="caution">
    <text evidence="15">Lacks conserved residue(s) required for the propagation of feature annotation.</text>
</comment>
<comment type="cofactor">
    <cofactor evidence="15">
        <name>Zn(2+)</name>
        <dbReference type="ChEBI" id="CHEBI:29105"/>
    </cofactor>
    <text evidence="15">Binds 1 zinc ion per subunit.</text>
</comment>
<feature type="binding site" evidence="15">
    <location>
        <position position="90"/>
    </location>
    <ligand>
        <name>DNA</name>
        <dbReference type="ChEBI" id="CHEBI:16991"/>
    </ligand>
</feature>
<proteinExistence type="inferred from homology"/>
<evidence type="ECO:0000256" key="13">
    <source>
        <dbReference type="ARBA" id="ARBA00023295"/>
    </source>
</evidence>
<evidence type="ECO:0000259" key="16">
    <source>
        <dbReference type="PROSITE" id="PS51066"/>
    </source>
</evidence>
<dbReference type="InterPro" id="IPR015887">
    <property type="entry name" value="DNA_glyclase_Znf_dom_DNA_BS"/>
</dbReference>
<dbReference type="CDD" id="cd08966">
    <property type="entry name" value="EcFpg-like_N"/>
    <property type="match status" value="1"/>
</dbReference>
<dbReference type="Pfam" id="PF01149">
    <property type="entry name" value="Fapy_DNA_glyco"/>
    <property type="match status" value="1"/>
</dbReference>
<name>A0A542W1U7_ZYMMB</name>
<keyword evidence="8 15" id="KW-0862">Zinc</keyword>
<feature type="domain" description="FPG-type" evidence="16">
    <location>
        <begin position="237"/>
        <end position="270"/>
    </location>
</feature>
<dbReference type="GO" id="GO:0140078">
    <property type="term" value="F:class I DNA-(apurinic or apyrimidinic site) endonuclease activity"/>
    <property type="evidence" value="ECO:0007669"/>
    <property type="project" value="UniProtKB-EC"/>
</dbReference>
<evidence type="ECO:0000256" key="3">
    <source>
        <dbReference type="ARBA" id="ARBA00011245"/>
    </source>
</evidence>
<dbReference type="InterPro" id="IPR010979">
    <property type="entry name" value="Ribosomal_uS13-like_H2TH"/>
</dbReference>